<keyword evidence="2" id="KW-1185">Reference proteome</keyword>
<proteinExistence type="predicted"/>
<evidence type="ECO:0000313" key="1">
    <source>
        <dbReference type="EMBL" id="KAE8254484.1"/>
    </source>
</evidence>
<evidence type="ECO:0000313" key="2">
    <source>
        <dbReference type="Proteomes" id="UP000077521"/>
    </source>
</evidence>
<reference evidence="1" key="1">
    <citation type="submission" date="2016-04" db="EMBL/GenBank/DDBJ databases">
        <authorList>
            <person name="Nguyen H.D."/>
            <person name="Samba Siva P."/>
            <person name="Cullis J."/>
            <person name="Levesque C.A."/>
            <person name="Hambleton S."/>
        </authorList>
    </citation>
    <scope>NUCLEOTIDE SEQUENCE</scope>
    <source>
        <strain evidence="1">DAOMC 236416</strain>
    </source>
</reference>
<comment type="caution">
    <text evidence="1">The sequence shown here is derived from an EMBL/GenBank/DDBJ whole genome shotgun (WGS) entry which is preliminary data.</text>
</comment>
<reference evidence="1" key="2">
    <citation type="journal article" date="2019" name="IMA Fungus">
        <title>Genome sequencing and comparison of five Tilletia species to identify candidate genes for the detection of regulated species infecting wheat.</title>
        <authorList>
            <person name="Nguyen H.D.T."/>
            <person name="Sultana T."/>
            <person name="Kesanakurti P."/>
            <person name="Hambleton S."/>
        </authorList>
    </citation>
    <scope>NUCLEOTIDE SEQUENCE</scope>
    <source>
        <strain evidence="1">DAOMC 236416</strain>
    </source>
</reference>
<gene>
    <name evidence="1" type="ORF">A4X13_0g3405</name>
</gene>
<dbReference type="Proteomes" id="UP000077521">
    <property type="component" value="Unassembled WGS sequence"/>
</dbReference>
<accession>A0A177TBT3</accession>
<protein>
    <submittedName>
        <fullName evidence="1">Uncharacterized protein</fullName>
    </submittedName>
</protein>
<dbReference type="EMBL" id="LWDF02000189">
    <property type="protein sequence ID" value="KAE8254484.1"/>
    <property type="molecule type" value="Genomic_DNA"/>
</dbReference>
<sequence length="136" mass="15455">MTTKASILKLPNEILHIIIANLHDVGGGQPVAALAMTSRRLYDLAMEILYNKIVISASKRQLSTLATTLRLHRQYALTVKILVFKEPITNGACTRGSVSNVCLSMRAIIAECLYLRYLQYWSPRKLEYANVQYRYH</sequence>
<dbReference type="AlphaFoldDB" id="A0A177TBT3"/>
<name>A0A177TBT3_9BASI</name>
<organism evidence="1 2">
    <name type="scientific">Tilletia indica</name>
    <dbReference type="NCBI Taxonomy" id="43049"/>
    <lineage>
        <taxon>Eukaryota</taxon>
        <taxon>Fungi</taxon>
        <taxon>Dikarya</taxon>
        <taxon>Basidiomycota</taxon>
        <taxon>Ustilaginomycotina</taxon>
        <taxon>Exobasidiomycetes</taxon>
        <taxon>Tilletiales</taxon>
        <taxon>Tilletiaceae</taxon>
        <taxon>Tilletia</taxon>
    </lineage>
</organism>